<evidence type="ECO:0000256" key="11">
    <source>
        <dbReference type="SAM" id="Phobius"/>
    </source>
</evidence>
<keyword evidence="6 9" id="KW-0326">Glycosidase</keyword>
<evidence type="ECO:0000256" key="2">
    <source>
        <dbReference type="ARBA" id="ARBA00007072"/>
    </source>
</evidence>
<feature type="transmembrane region" description="Helical" evidence="11">
    <location>
        <begin position="12"/>
        <end position="34"/>
    </location>
</feature>
<name>A0ABC8JFI6_ERUVS</name>
<dbReference type="PANTHER" id="PTHR22298">
    <property type="entry name" value="ENDO-1,4-BETA-GLUCANASE"/>
    <property type="match status" value="1"/>
</dbReference>
<evidence type="ECO:0000256" key="1">
    <source>
        <dbReference type="ARBA" id="ARBA00000966"/>
    </source>
</evidence>
<dbReference type="Proteomes" id="UP001642260">
    <property type="component" value="Unassembled WGS sequence"/>
</dbReference>
<keyword evidence="4 10" id="KW-0136">Cellulose degradation</keyword>
<sequence>MGSHGDKERGNVLIRAILLGLLSIVCVNGTIINYKEALTKSLIFLEAQRSGKLPPNNRVPWRGDSALDDGKLANVDLVGGYYDAGDNVKYGLPMAFTITTLAWSTIYYEKELQAAGELENARAAIRWGTDYFLKCASRENRLYVQVGTKYVGDPHADHKCWARPENMQTPRTVLQISDKDPGTEIAAETAAALAASSIVFRHIDHMYSHQLLNKAKLVCLSIYTYFAHVHHISISNINSLSLFFINMFLFIINFDTNLKDELLWAATWLYKATKIEVYLSYLKFEAISAYVSEFSWDLKYAGAQILILEMIFEGEKGLDLYKQQADSFICSNIPDSQYHQVFTTPGGLIHLRDGANTQYVTATAFLFSAYADILQKYNQKISCGSKQFDSTHLMAFAKKQIDYILGHNPKGRSYMVGFGPNPPMQAHHRGASVPLAEANEPLSCPMSFVKWFNINKPNANELTGAILGGPDRQDNFQDFRWTSAYTEPCTYINSIAVGVLAKLAATA</sequence>
<evidence type="ECO:0000259" key="12">
    <source>
        <dbReference type="Pfam" id="PF00759"/>
    </source>
</evidence>
<dbReference type="GO" id="GO:0030245">
    <property type="term" value="P:cellulose catabolic process"/>
    <property type="evidence" value="ECO:0007669"/>
    <property type="project" value="UniProtKB-KW"/>
</dbReference>
<evidence type="ECO:0000313" key="14">
    <source>
        <dbReference type="Proteomes" id="UP001642260"/>
    </source>
</evidence>
<reference evidence="13 14" key="1">
    <citation type="submission" date="2022-03" db="EMBL/GenBank/DDBJ databases">
        <authorList>
            <person name="Macdonald S."/>
            <person name="Ahmed S."/>
            <person name="Newling K."/>
        </authorList>
    </citation>
    <scope>NUCLEOTIDE SEQUENCE [LARGE SCALE GENOMIC DNA]</scope>
</reference>
<evidence type="ECO:0000256" key="7">
    <source>
        <dbReference type="ARBA" id="ARBA00023316"/>
    </source>
</evidence>
<dbReference type="InterPro" id="IPR018221">
    <property type="entry name" value="Glyco_hydro_9_His_AS"/>
</dbReference>
<feature type="active site" evidence="9">
    <location>
        <position position="427"/>
    </location>
</feature>
<keyword evidence="5 9" id="KW-0119">Carbohydrate metabolism</keyword>
<comment type="caution">
    <text evidence="13">The sequence shown here is derived from an EMBL/GenBank/DDBJ whole genome shotgun (WGS) entry which is preliminary data.</text>
</comment>
<proteinExistence type="inferred from homology"/>
<dbReference type="PROSITE" id="PS00592">
    <property type="entry name" value="GH9_2"/>
    <property type="match status" value="1"/>
</dbReference>
<evidence type="ECO:0000256" key="6">
    <source>
        <dbReference type="ARBA" id="ARBA00023295"/>
    </source>
</evidence>
<organism evidence="13 14">
    <name type="scientific">Eruca vesicaria subsp. sativa</name>
    <name type="common">Garden rocket</name>
    <name type="synonym">Eruca sativa</name>
    <dbReference type="NCBI Taxonomy" id="29727"/>
    <lineage>
        <taxon>Eukaryota</taxon>
        <taxon>Viridiplantae</taxon>
        <taxon>Streptophyta</taxon>
        <taxon>Embryophyta</taxon>
        <taxon>Tracheophyta</taxon>
        <taxon>Spermatophyta</taxon>
        <taxon>Magnoliopsida</taxon>
        <taxon>eudicotyledons</taxon>
        <taxon>Gunneridae</taxon>
        <taxon>Pentapetalae</taxon>
        <taxon>rosids</taxon>
        <taxon>malvids</taxon>
        <taxon>Brassicales</taxon>
        <taxon>Brassicaceae</taxon>
        <taxon>Brassiceae</taxon>
        <taxon>Eruca</taxon>
    </lineage>
</organism>
<keyword evidence="14" id="KW-1185">Reference proteome</keyword>
<evidence type="ECO:0000256" key="3">
    <source>
        <dbReference type="ARBA" id="ARBA00022801"/>
    </source>
</evidence>
<dbReference type="InterPro" id="IPR012341">
    <property type="entry name" value="6hp_glycosidase-like_sf"/>
</dbReference>
<keyword evidence="7" id="KW-0961">Cell wall biogenesis/degradation</keyword>
<evidence type="ECO:0000256" key="10">
    <source>
        <dbReference type="RuleBase" id="RU361166"/>
    </source>
</evidence>
<evidence type="ECO:0000256" key="5">
    <source>
        <dbReference type="ARBA" id="ARBA00023277"/>
    </source>
</evidence>
<dbReference type="GO" id="GO:0071555">
    <property type="term" value="P:cell wall organization"/>
    <property type="evidence" value="ECO:0007669"/>
    <property type="project" value="UniProtKB-KW"/>
</dbReference>
<keyword evidence="11" id="KW-1133">Transmembrane helix</keyword>
<dbReference type="Gene3D" id="1.50.10.10">
    <property type="match status" value="1"/>
</dbReference>
<keyword evidence="11" id="KW-0472">Membrane</keyword>
<evidence type="ECO:0000256" key="9">
    <source>
        <dbReference type="PROSITE-ProRule" id="PRU10059"/>
    </source>
</evidence>
<evidence type="ECO:0000256" key="8">
    <source>
        <dbReference type="ARBA" id="ARBA00023326"/>
    </source>
</evidence>
<dbReference type="SUPFAM" id="SSF48208">
    <property type="entry name" value="Six-hairpin glycosidases"/>
    <property type="match status" value="1"/>
</dbReference>
<dbReference type="InterPro" id="IPR001701">
    <property type="entry name" value="Glyco_hydro_9"/>
</dbReference>
<keyword evidence="3 9" id="KW-0378">Hydrolase</keyword>
<dbReference type="InterPro" id="IPR008928">
    <property type="entry name" value="6-hairpin_glycosidase_sf"/>
</dbReference>
<protein>
    <recommendedName>
        <fullName evidence="10">Endoglucanase</fullName>
        <ecNumber evidence="10">3.2.1.4</ecNumber>
    </recommendedName>
</protein>
<keyword evidence="11" id="KW-0812">Transmembrane</keyword>
<accession>A0ABC8JFI6</accession>
<keyword evidence="8 9" id="KW-0624">Polysaccharide degradation</keyword>
<dbReference type="AlphaFoldDB" id="A0ABC8JFI6"/>
<feature type="domain" description="Glycoside hydrolase family 9" evidence="12">
    <location>
        <begin position="34"/>
        <end position="500"/>
    </location>
</feature>
<dbReference type="EMBL" id="CAKOAT010103932">
    <property type="protein sequence ID" value="CAH8326157.1"/>
    <property type="molecule type" value="Genomic_DNA"/>
</dbReference>
<dbReference type="Pfam" id="PF00759">
    <property type="entry name" value="Glyco_hydro_9"/>
    <property type="match status" value="1"/>
</dbReference>
<evidence type="ECO:0000256" key="4">
    <source>
        <dbReference type="ARBA" id="ARBA00023001"/>
    </source>
</evidence>
<comment type="similarity">
    <text evidence="2 9 10">Belongs to the glycosyl hydrolase 9 (cellulase E) family.</text>
</comment>
<dbReference type="GO" id="GO:0008810">
    <property type="term" value="F:cellulase activity"/>
    <property type="evidence" value="ECO:0007669"/>
    <property type="project" value="UniProtKB-EC"/>
</dbReference>
<dbReference type="EC" id="3.2.1.4" evidence="10"/>
<evidence type="ECO:0000313" key="13">
    <source>
        <dbReference type="EMBL" id="CAH8326157.1"/>
    </source>
</evidence>
<gene>
    <name evidence="13" type="ORF">ERUC_LOCUS10581</name>
</gene>
<comment type="catalytic activity">
    <reaction evidence="1 10">
        <text>Endohydrolysis of (1-&gt;4)-beta-D-glucosidic linkages in cellulose, lichenin and cereal beta-D-glucans.</text>
        <dbReference type="EC" id="3.2.1.4"/>
    </reaction>
</comment>
<dbReference type="FunFam" id="1.50.10.10:FF:000020">
    <property type="entry name" value="Endoglucanase"/>
    <property type="match status" value="1"/>
</dbReference>